<keyword evidence="3" id="KW-1185">Reference proteome</keyword>
<dbReference type="InterPro" id="IPR025164">
    <property type="entry name" value="Toastrack_DUF4097"/>
</dbReference>
<name>A0A1Y2B9G7_9FUNG</name>
<dbReference type="Pfam" id="PF13349">
    <property type="entry name" value="DUF4097"/>
    <property type="match status" value="1"/>
</dbReference>
<gene>
    <name evidence="2" type="ORF">BCR33DRAFT_724087</name>
</gene>
<evidence type="ECO:0000313" key="3">
    <source>
        <dbReference type="Proteomes" id="UP000193642"/>
    </source>
</evidence>
<dbReference type="Proteomes" id="UP000193642">
    <property type="component" value="Unassembled WGS sequence"/>
</dbReference>
<feature type="domain" description="DUF4097" evidence="1">
    <location>
        <begin position="56"/>
        <end position="256"/>
    </location>
</feature>
<evidence type="ECO:0000313" key="2">
    <source>
        <dbReference type="EMBL" id="ORY31150.1"/>
    </source>
</evidence>
<dbReference type="AlphaFoldDB" id="A0A1Y2B9G7"/>
<dbReference type="EMBL" id="MCGO01000079">
    <property type="protein sequence ID" value="ORY31150.1"/>
    <property type="molecule type" value="Genomic_DNA"/>
</dbReference>
<reference evidence="2 3" key="1">
    <citation type="submission" date="2016-07" db="EMBL/GenBank/DDBJ databases">
        <title>Pervasive Adenine N6-methylation of Active Genes in Fungi.</title>
        <authorList>
            <consortium name="DOE Joint Genome Institute"/>
            <person name="Mondo S.J."/>
            <person name="Dannebaum R.O."/>
            <person name="Kuo R.C."/>
            <person name="Labutti K."/>
            <person name="Haridas S."/>
            <person name="Kuo A."/>
            <person name="Salamov A."/>
            <person name="Ahrendt S.R."/>
            <person name="Lipzen A."/>
            <person name="Sullivan W."/>
            <person name="Andreopoulos W.B."/>
            <person name="Clum A."/>
            <person name="Lindquist E."/>
            <person name="Daum C."/>
            <person name="Ramamoorthy G.K."/>
            <person name="Gryganskyi A."/>
            <person name="Culley D."/>
            <person name="Magnuson J.K."/>
            <person name="James T.Y."/>
            <person name="O'Malley M.A."/>
            <person name="Stajich J.E."/>
            <person name="Spatafora J.W."/>
            <person name="Visel A."/>
            <person name="Grigoriev I.V."/>
        </authorList>
    </citation>
    <scope>NUCLEOTIDE SEQUENCE [LARGE SCALE GENOMIC DNA]</scope>
    <source>
        <strain evidence="2 3">JEL800</strain>
    </source>
</reference>
<sequence>MVSTLLTQSVPVAFGTVKVMTQGMGVANLTIIRASDASDTVEIAYQVIGKNAEEAEATTVEINQDTADELAVNITHPALDNKKGNNPFNVRGIKFNSDPELIFHEPELHTDMQITLPEGLNSFELSGDFGSLIYDGPDLRKEFKVGLKAGSVRSSVPITAESVDIKFDMGIIEFSQKLAASSVSLSTKAGKLKGIYSGLNSLSISTEAGLVDVDVLCQKETKVDVSSQFGAVAVNAVGFSGEFEAKTQLGQLNVSGGDEKPKSWFGLEKKVTGVVGEDVKGAGSLKVKTEVGKLTLNFKKGVDGESLPAYNPLD</sequence>
<comment type="caution">
    <text evidence="2">The sequence shown here is derived from an EMBL/GenBank/DDBJ whole genome shotgun (WGS) entry which is preliminary data.</text>
</comment>
<proteinExistence type="predicted"/>
<evidence type="ECO:0000259" key="1">
    <source>
        <dbReference type="Pfam" id="PF13349"/>
    </source>
</evidence>
<protein>
    <recommendedName>
        <fullName evidence="1">DUF4097 domain-containing protein</fullName>
    </recommendedName>
</protein>
<dbReference type="OrthoDB" id="10339707at2759"/>
<accession>A0A1Y2B9G7</accession>
<organism evidence="2 3">
    <name type="scientific">Rhizoclosmatium globosum</name>
    <dbReference type="NCBI Taxonomy" id="329046"/>
    <lineage>
        <taxon>Eukaryota</taxon>
        <taxon>Fungi</taxon>
        <taxon>Fungi incertae sedis</taxon>
        <taxon>Chytridiomycota</taxon>
        <taxon>Chytridiomycota incertae sedis</taxon>
        <taxon>Chytridiomycetes</taxon>
        <taxon>Chytridiales</taxon>
        <taxon>Chytriomycetaceae</taxon>
        <taxon>Rhizoclosmatium</taxon>
    </lineage>
</organism>